<proteinExistence type="inferred from homology"/>
<sequence length="134" mass="15128">MLNVAFAEAKEKVANGTEYWSMVSDFVERFANLSIENAAQQEHNVLIRRVVAHDPEIYPELNRLYPEPFIRDGKLDFTRAPDPLPLAFGFGGRACHGRYFADSIIFIMIASIPHVFDIGPPLDENGLPIKVKLE</sequence>
<dbReference type="GO" id="GO:0004497">
    <property type="term" value="F:monooxygenase activity"/>
    <property type="evidence" value="ECO:0007669"/>
    <property type="project" value="UniProtKB-KW"/>
</dbReference>
<evidence type="ECO:0000256" key="3">
    <source>
        <dbReference type="ARBA" id="ARBA00010617"/>
    </source>
</evidence>
<comment type="similarity">
    <text evidence="3">Belongs to the cytochrome P450 family.</text>
</comment>
<dbReference type="InterPro" id="IPR001128">
    <property type="entry name" value="Cyt_P450"/>
</dbReference>
<evidence type="ECO:0000256" key="10">
    <source>
        <dbReference type="ARBA" id="ARBA00023033"/>
    </source>
</evidence>
<accession>A0AAD7X5I5</accession>
<evidence type="ECO:0000256" key="5">
    <source>
        <dbReference type="ARBA" id="ARBA00022692"/>
    </source>
</evidence>
<evidence type="ECO:0000313" key="13">
    <source>
        <dbReference type="Proteomes" id="UP001215151"/>
    </source>
</evidence>
<evidence type="ECO:0000256" key="2">
    <source>
        <dbReference type="ARBA" id="ARBA00004167"/>
    </source>
</evidence>
<dbReference type="InterPro" id="IPR036396">
    <property type="entry name" value="Cyt_P450_sf"/>
</dbReference>
<name>A0AAD7X5I5_9APHY</name>
<dbReference type="EMBL" id="JAPEVG010000528">
    <property type="protein sequence ID" value="KAJ8457753.1"/>
    <property type="molecule type" value="Genomic_DNA"/>
</dbReference>
<keyword evidence="4" id="KW-0349">Heme</keyword>
<dbReference type="PANTHER" id="PTHR46300:SF7">
    <property type="entry name" value="P450, PUTATIVE (EUROFUNG)-RELATED"/>
    <property type="match status" value="1"/>
</dbReference>
<keyword evidence="10" id="KW-0503">Monooxygenase</keyword>
<evidence type="ECO:0000256" key="7">
    <source>
        <dbReference type="ARBA" id="ARBA00022989"/>
    </source>
</evidence>
<dbReference type="GO" id="GO:0016020">
    <property type="term" value="C:membrane"/>
    <property type="evidence" value="ECO:0007669"/>
    <property type="project" value="UniProtKB-SubCell"/>
</dbReference>
<evidence type="ECO:0000313" key="12">
    <source>
        <dbReference type="EMBL" id="KAJ8457753.1"/>
    </source>
</evidence>
<comment type="cofactor">
    <cofactor evidence="1">
        <name>heme</name>
        <dbReference type="ChEBI" id="CHEBI:30413"/>
    </cofactor>
</comment>
<evidence type="ECO:0008006" key="14">
    <source>
        <dbReference type="Google" id="ProtNLM"/>
    </source>
</evidence>
<dbReference type="AlphaFoldDB" id="A0AAD7X5I5"/>
<reference evidence="12" key="1">
    <citation type="submission" date="2022-11" db="EMBL/GenBank/DDBJ databases">
        <title>Genome Sequence of Cubamyces cubensis.</title>
        <authorList>
            <person name="Buettner E."/>
        </authorList>
    </citation>
    <scope>NUCLEOTIDE SEQUENCE</scope>
    <source>
        <strain evidence="12">MPL-01</strain>
    </source>
</reference>
<dbReference type="SUPFAM" id="SSF48264">
    <property type="entry name" value="Cytochrome P450"/>
    <property type="match status" value="1"/>
</dbReference>
<dbReference type="GO" id="GO:0005506">
    <property type="term" value="F:iron ion binding"/>
    <property type="evidence" value="ECO:0007669"/>
    <property type="project" value="InterPro"/>
</dbReference>
<keyword evidence="5" id="KW-0812">Transmembrane</keyword>
<evidence type="ECO:0000256" key="11">
    <source>
        <dbReference type="ARBA" id="ARBA00023136"/>
    </source>
</evidence>
<evidence type="ECO:0000256" key="9">
    <source>
        <dbReference type="ARBA" id="ARBA00023004"/>
    </source>
</evidence>
<keyword evidence="13" id="KW-1185">Reference proteome</keyword>
<dbReference type="Proteomes" id="UP001215151">
    <property type="component" value="Unassembled WGS sequence"/>
</dbReference>
<keyword evidence="11" id="KW-0472">Membrane</keyword>
<keyword evidence="6" id="KW-0479">Metal-binding</keyword>
<keyword evidence="8" id="KW-0560">Oxidoreductase</keyword>
<evidence type="ECO:0000256" key="4">
    <source>
        <dbReference type="ARBA" id="ARBA00022617"/>
    </source>
</evidence>
<comment type="caution">
    <text evidence="12">The sequence shown here is derived from an EMBL/GenBank/DDBJ whole genome shotgun (WGS) entry which is preliminary data.</text>
</comment>
<comment type="subcellular location">
    <subcellularLocation>
        <location evidence="2">Membrane</location>
        <topology evidence="2">Single-pass membrane protein</topology>
    </subcellularLocation>
</comment>
<organism evidence="12 13">
    <name type="scientific">Trametes cubensis</name>
    <dbReference type="NCBI Taxonomy" id="1111947"/>
    <lineage>
        <taxon>Eukaryota</taxon>
        <taxon>Fungi</taxon>
        <taxon>Dikarya</taxon>
        <taxon>Basidiomycota</taxon>
        <taxon>Agaricomycotina</taxon>
        <taxon>Agaricomycetes</taxon>
        <taxon>Polyporales</taxon>
        <taxon>Polyporaceae</taxon>
        <taxon>Trametes</taxon>
    </lineage>
</organism>
<evidence type="ECO:0000256" key="6">
    <source>
        <dbReference type="ARBA" id="ARBA00022723"/>
    </source>
</evidence>
<evidence type="ECO:0000256" key="8">
    <source>
        <dbReference type="ARBA" id="ARBA00023002"/>
    </source>
</evidence>
<dbReference type="GO" id="GO:0020037">
    <property type="term" value="F:heme binding"/>
    <property type="evidence" value="ECO:0007669"/>
    <property type="project" value="InterPro"/>
</dbReference>
<dbReference type="Pfam" id="PF00067">
    <property type="entry name" value="p450"/>
    <property type="match status" value="1"/>
</dbReference>
<keyword evidence="7" id="KW-1133">Transmembrane helix</keyword>
<dbReference type="GO" id="GO:0016705">
    <property type="term" value="F:oxidoreductase activity, acting on paired donors, with incorporation or reduction of molecular oxygen"/>
    <property type="evidence" value="ECO:0007669"/>
    <property type="project" value="InterPro"/>
</dbReference>
<dbReference type="PANTHER" id="PTHR46300">
    <property type="entry name" value="P450, PUTATIVE (EUROFUNG)-RELATED-RELATED"/>
    <property type="match status" value="1"/>
</dbReference>
<dbReference type="InterPro" id="IPR050364">
    <property type="entry name" value="Cytochrome_P450_fung"/>
</dbReference>
<keyword evidence="9" id="KW-0408">Iron</keyword>
<evidence type="ECO:0000256" key="1">
    <source>
        <dbReference type="ARBA" id="ARBA00001971"/>
    </source>
</evidence>
<gene>
    <name evidence="12" type="ORF">ONZ51_g11338</name>
</gene>
<protein>
    <recommendedName>
        <fullName evidence="14">Cytochrome P450</fullName>
    </recommendedName>
</protein>
<dbReference type="Gene3D" id="1.10.630.10">
    <property type="entry name" value="Cytochrome P450"/>
    <property type="match status" value="1"/>
</dbReference>